<dbReference type="InterPro" id="IPR011044">
    <property type="entry name" value="Quino_amine_DH_bsu"/>
</dbReference>
<organism evidence="1">
    <name type="scientific">hydrothermal vent metagenome</name>
    <dbReference type="NCBI Taxonomy" id="652676"/>
    <lineage>
        <taxon>unclassified sequences</taxon>
        <taxon>metagenomes</taxon>
        <taxon>ecological metagenomes</taxon>
    </lineage>
</organism>
<reference evidence="1" key="1">
    <citation type="submission" date="2018-06" db="EMBL/GenBank/DDBJ databases">
        <authorList>
            <person name="Zhirakovskaya E."/>
        </authorList>
    </citation>
    <scope>NUCLEOTIDE SEQUENCE</scope>
</reference>
<feature type="non-terminal residue" evidence="1">
    <location>
        <position position="1"/>
    </location>
</feature>
<accession>A0A3B1D138</accession>
<name>A0A3B1D138_9ZZZZ</name>
<proteinExistence type="predicted"/>
<dbReference type="AlphaFoldDB" id="A0A3B1D138"/>
<dbReference type="SUPFAM" id="SSF50969">
    <property type="entry name" value="YVTN repeat-like/Quinoprotein amine dehydrogenase"/>
    <property type="match status" value="1"/>
</dbReference>
<protein>
    <submittedName>
        <fullName evidence="1">Uncharacterized protein</fullName>
    </submittedName>
</protein>
<evidence type="ECO:0000313" key="1">
    <source>
        <dbReference type="EMBL" id="VAX36616.1"/>
    </source>
</evidence>
<gene>
    <name evidence="1" type="ORF">MNBD_PLANCTO03-302</name>
</gene>
<sequence length="98" mass="10192">EGNQLFRARVPGVGGQAHMIAAEAAPDRPWFAVGFRGGPIAVIDVDAGSVIASYAASDVADLCWLATDDGPLLVYTTNSSLEVRRLVVADGETPVVNP</sequence>
<dbReference type="EMBL" id="UOGK01000072">
    <property type="protein sequence ID" value="VAX36616.1"/>
    <property type="molecule type" value="Genomic_DNA"/>
</dbReference>